<keyword evidence="1" id="KW-0472">Membrane</keyword>
<reference evidence="2 3" key="1">
    <citation type="journal article" date="2016" name="Nat. Commun.">
        <title>Thousands of microbial genomes shed light on interconnected biogeochemical processes in an aquifer system.</title>
        <authorList>
            <person name="Anantharaman K."/>
            <person name="Brown C.T."/>
            <person name="Hug L.A."/>
            <person name="Sharon I."/>
            <person name="Castelle C.J."/>
            <person name="Probst A.J."/>
            <person name="Thomas B.C."/>
            <person name="Singh A."/>
            <person name="Wilkins M.J."/>
            <person name="Karaoz U."/>
            <person name="Brodie E.L."/>
            <person name="Williams K.H."/>
            <person name="Hubbard S.S."/>
            <person name="Banfield J.F."/>
        </authorList>
    </citation>
    <scope>NUCLEOTIDE SEQUENCE [LARGE SCALE GENOMIC DNA]</scope>
</reference>
<evidence type="ECO:0008006" key="4">
    <source>
        <dbReference type="Google" id="ProtNLM"/>
    </source>
</evidence>
<protein>
    <recommendedName>
        <fullName evidence="4">DUF4145 domain-containing protein</fullName>
    </recommendedName>
</protein>
<comment type="caution">
    <text evidence="2">The sequence shown here is derived from an EMBL/GenBank/DDBJ whole genome shotgun (WGS) entry which is preliminary data.</text>
</comment>
<gene>
    <name evidence="2" type="ORF">A2480_04515</name>
</gene>
<name>A0A1F7WDC8_9BACT</name>
<evidence type="ECO:0000313" key="2">
    <source>
        <dbReference type="EMBL" id="OGM00577.1"/>
    </source>
</evidence>
<evidence type="ECO:0000256" key="1">
    <source>
        <dbReference type="SAM" id="Phobius"/>
    </source>
</evidence>
<dbReference type="EMBL" id="MGFG01000029">
    <property type="protein sequence ID" value="OGM00577.1"/>
    <property type="molecule type" value="Genomic_DNA"/>
</dbReference>
<dbReference type="STRING" id="1802424.A2480_04515"/>
<feature type="transmembrane region" description="Helical" evidence="1">
    <location>
        <begin position="14"/>
        <end position="34"/>
    </location>
</feature>
<dbReference type="AlphaFoldDB" id="A0A1F7WDC8"/>
<sequence length="152" mass="17564">MTVTFDVLALGEGIGVAAVVILMLLLIWLMFVNFRHWLSSRKYEVGDRAAMRRRWQEVESLLDASGELSPKLALIEADKLLDHALKTLAMPGDTLGERLKFAQYKYPHLRDVWWAHKIRNRLVHEASYHLDRRLARKAVNQFRKSLQTIGAI</sequence>
<proteinExistence type="predicted"/>
<keyword evidence="1" id="KW-1133">Transmembrane helix</keyword>
<accession>A0A1F7WDC8</accession>
<evidence type="ECO:0000313" key="3">
    <source>
        <dbReference type="Proteomes" id="UP000176988"/>
    </source>
</evidence>
<keyword evidence="1" id="KW-0812">Transmembrane</keyword>
<dbReference type="Proteomes" id="UP000176988">
    <property type="component" value="Unassembled WGS sequence"/>
</dbReference>
<organism evidence="2 3">
    <name type="scientific">Candidatus Uhrbacteria bacterium RIFOXYC2_FULL_47_19</name>
    <dbReference type="NCBI Taxonomy" id="1802424"/>
    <lineage>
        <taxon>Bacteria</taxon>
        <taxon>Candidatus Uhriibacteriota</taxon>
    </lineage>
</organism>